<evidence type="ECO:0000256" key="1">
    <source>
        <dbReference type="ARBA" id="ARBA00009437"/>
    </source>
</evidence>
<dbReference type="SUPFAM" id="SSF46785">
    <property type="entry name" value="Winged helix' DNA-binding domain"/>
    <property type="match status" value="1"/>
</dbReference>
<keyword evidence="7" id="KW-1185">Reference proteome</keyword>
<evidence type="ECO:0000313" key="6">
    <source>
        <dbReference type="EMBL" id="SNZ20407.1"/>
    </source>
</evidence>
<reference evidence="6 7" key="1">
    <citation type="submission" date="2017-09" db="EMBL/GenBank/DDBJ databases">
        <authorList>
            <person name="Ehlers B."/>
            <person name="Leendertz F.H."/>
        </authorList>
    </citation>
    <scope>NUCLEOTIDE SEQUENCE [LARGE SCALE GENOMIC DNA]</scope>
    <source>
        <strain evidence="6 7">DSM 18289</strain>
    </source>
</reference>
<dbReference type="Gene3D" id="1.10.10.10">
    <property type="entry name" value="Winged helix-like DNA-binding domain superfamily/Winged helix DNA-binding domain"/>
    <property type="match status" value="1"/>
</dbReference>
<sequence>MRYSQLKAFHHVAMLGGFSRAAEALYLTQPAISEQVRKLEQAHDVLLFTRERKRIFLTPEGERLFRLTKQFFEIEQQIEDYISESGAAIDGELRVIVDSAHHITEILSRFRKRYPNVTVTLRTGNSEDVVSQLRSYDAEIGVIGSLRPGNDMKMQKLSTTEIIAFASRDLIPDSMCHISLAELADYPLIFREEGSKTRQKLEEALREQNFTHRPAIVAEGREAVQAIVASGAGVGFVSQAEYGLDERVRPLPIDELNITMSEALIHLTQRSDVKLIRAFMDVANTVLAER</sequence>
<proteinExistence type="inferred from homology"/>
<dbReference type="InterPro" id="IPR000847">
    <property type="entry name" value="LysR_HTH_N"/>
</dbReference>
<gene>
    <name evidence="6" type="ORF">SAMN06265368_3510</name>
</gene>
<evidence type="ECO:0000256" key="4">
    <source>
        <dbReference type="ARBA" id="ARBA00023163"/>
    </source>
</evidence>
<dbReference type="RefSeq" id="WP_097154755.1">
    <property type="nucleotide sequence ID" value="NZ_OBEL01000004.1"/>
</dbReference>
<dbReference type="Proteomes" id="UP000219439">
    <property type="component" value="Unassembled WGS sequence"/>
</dbReference>
<evidence type="ECO:0000256" key="3">
    <source>
        <dbReference type="ARBA" id="ARBA00023125"/>
    </source>
</evidence>
<dbReference type="PROSITE" id="PS50931">
    <property type="entry name" value="HTH_LYSR"/>
    <property type="match status" value="1"/>
</dbReference>
<dbReference type="PANTHER" id="PTHR30126:SF94">
    <property type="entry name" value="LYSR FAMILY TRANSCRIPTIONAL REGULATOR"/>
    <property type="match status" value="1"/>
</dbReference>
<keyword evidence="2" id="KW-0805">Transcription regulation</keyword>
<dbReference type="EMBL" id="OBEL01000004">
    <property type="protein sequence ID" value="SNZ20407.1"/>
    <property type="molecule type" value="Genomic_DNA"/>
</dbReference>
<evidence type="ECO:0000256" key="2">
    <source>
        <dbReference type="ARBA" id="ARBA00023015"/>
    </source>
</evidence>
<dbReference type="FunFam" id="1.10.10.10:FF:000001">
    <property type="entry name" value="LysR family transcriptional regulator"/>
    <property type="match status" value="1"/>
</dbReference>
<evidence type="ECO:0000313" key="7">
    <source>
        <dbReference type="Proteomes" id="UP000219439"/>
    </source>
</evidence>
<dbReference type="PRINTS" id="PR00039">
    <property type="entry name" value="HTHLYSR"/>
</dbReference>
<dbReference type="OrthoDB" id="7840053at2"/>
<organism evidence="6 7">
    <name type="scientific">Cohaesibacter gelatinilyticus</name>
    <dbReference type="NCBI Taxonomy" id="372072"/>
    <lineage>
        <taxon>Bacteria</taxon>
        <taxon>Pseudomonadati</taxon>
        <taxon>Pseudomonadota</taxon>
        <taxon>Alphaproteobacteria</taxon>
        <taxon>Hyphomicrobiales</taxon>
        <taxon>Cohaesibacteraceae</taxon>
    </lineage>
</organism>
<protein>
    <submittedName>
        <fullName evidence="6">Aminoethylphosphonate catabolism associated LysR family transcriptional regulator</fullName>
    </submittedName>
</protein>
<dbReference type="PANTHER" id="PTHR30126">
    <property type="entry name" value="HTH-TYPE TRANSCRIPTIONAL REGULATOR"/>
    <property type="match status" value="1"/>
</dbReference>
<feature type="domain" description="HTH lysR-type" evidence="5">
    <location>
        <begin position="1"/>
        <end position="58"/>
    </location>
</feature>
<dbReference type="InterPro" id="IPR036390">
    <property type="entry name" value="WH_DNA-bd_sf"/>
</dbReference>
<dbReference type="Pfam" id="PF03466">
    <property type="entry name" value="LysR_substrate"/>
    <property type="match status" value="1"/>
</dbReference>
<dbReference type="Gene3D" id="3.40.190.290">
    <property type="match status" value="1"/>
</dbReference>
<keyword evidence="4" id="KW-0804">Transcription</keyword>
<dbReference type="InterPro" id="IPR036388">
    <property type="entry name" value="WH-like_DNA-bd_sf"/>
</dbReference>
<dbReference type="GO" id="GO:0000976">
    <property type="term" value="F:transcription cis-regulatory region binding"/>
    <property type="evidence" value="ECO:0007669"/>
    <property type="project" value="TreeGrafter"/>
</dbReference>
<evidence type="ECO:0000259" key="5">
    <source>
        <dbReference type="PROSITE" id="PS50931"/>
    </source>
</evidence>
<name>A0A285PGL8_9HYPH</name>
<comment type="similarity">
    <text evidence="1">Belongs to the LysR transcriptional regulatory family.</text>
</comment>
<dbReference type="AlphaFoldDB" id="A0A285PGL8"/>
<dbReference type="Pfam" id="PF00126">
    <property type="entry name" value="HTH_1"/>
    <property type="match status" value="1"/>
</dbReference>
<dbReference type="SUPFAM" id="SSF53850">
    <property type="entry name" value="Periplasmic binding protein-like II"/>
    <property type="match status" value="1"/>
</dbReference>
<dbReference type="InterPro" id="IPR005119">
    <property type="entry name" value="LysR_subst-bd"/>
</dbReference>
<dbReference type="GO" id="GO:0003700">
    <property type="term" value="F:DNA-binding transcription factor activity"/>
    <property type="evidence" value="ECO:0007669"/>
    <property type="project" value="InterPro"/>
</dbReference>
<keyword evidence="3" id="KW-0238">DNA-binding</keyword>
<accession>A0A285PGL8</accession>